<dbReference type="Pfam" id="PF20246">
    <property type="entry name" value="DUF6601"/>
    <property type="match status" value="1"/>
</dbReference>
<evidence type="ECO:0000313" key="2">
    <source>
        <dbReference type="EMBL" id="CAI0649778.1"/>
    </source>
</evidence>
<evidence type="ECO:0000313" key="3">
    <source>
        <dbReference type="Proteomes" id="UP001152533"/>
    </source>
</evidence>
<sequence>MLTLLVLPRITAFSRHFDDGRRRSCLWLWITAVFGSAIFWDESDFHSAKVMHLIPEEAQWAAWRVAVGQLLDVSSIYPCIDRRFHYGELRLSRLNKIYFFWKRPLRSYMSRWNQYGSFIHDNFALLATSTGYIAVVLTAMQVGLATEALQNNEAFRSASYGFTVFSIVGPLVAAALVVVVFCYSTYSLAIGWPHCTTAGEG</sequence>
<reference evidence="2" key="1">
    <citation type="submission" date="2022-08" db="EMBL/GenBank/DDBJ databases">
        <authorList>
            <person name="Giroux E."/>
            <person name="Giroux E."/>
        </authorList>
    </citation>
    <scope>NUCLEOTIDE SEQUENCE</scope>
    <source>
        <strain evidence="2">H1091258</strain>
    </source>
</reference>
<comment type="caution">
    <text evidence="2">The sequence shown here is derived from an EMBL/GenBank/DDBJ whole genome shotgun (WGS) entry which is preliminary data.</text>
</comment>
<accession>A0A9W4RWK0</accession>
<feature type="transmembrane region" description="Helical" evidence="1">
    <location>
        <begin position="123"/>
        <end position="142"/>
    </location>
</feature>
<organism evidence="2 3">
    <name type="scientific">Colletotrichum noveboracense</name>
    <dbReference type="NCBI Taxonomy" id="2664923"/>
    <lineage>
        <taxon>Eukaryota</taxon>
        <taxon>Fungi</taxon>
        <taxon>Dikarya</taxon>
        <taxon>Ascomycota</taxon>
        <taxon>Pezizomycotina</taxon>
        <taxon>Sordariomycetes</taxon>
        <taxon>Hypocreomycetidae</taxon>
        <taxon>Glomerellales</taxon>
        <taxon>Glomerellaceae</taxon>
        <taxon>Colletotrichum</taxon>
        <taxon>Colletotrichum gloeosporioides species complex</taxon>
    </lineage>
</organism>
<keyword evidence="1" id="KW-0472">Membrane</keyword>
<keyword evidence="1" id="KW-0812">Transmembrane</keyword>
<dbReference type="AlphaFoldDB" id="A0A9W4RWK0"/>
<dbReference type="EMBL" id="CAMGZC010000749">
    <property type="protein sequence ID" value="CAI0649778.1"/>
    <property type="molecule type" value="Genomic_DNA"/>
</dbReference>
<name>A0A9W4RWK0_9PEZI</name>
<dbReference type="InterPro" id="IPR046536">
    <property type="entry name" value="DUF6601"/>
</dbReference>
<gene>
    <name evidence="2" type="ORF">CGXH109_LOCUS89295</name>
</gene>
<dbReference type="Proteomes" id="UP001152533">
    <property type="component" value="Unassembled WGS sequence"/>
</dbReference>
<dbReference type="PANTHER" id="PTHR34414">
    <property type="entry name" value="HET DOMAIN-CONTAINING PROTEIN-RELATED"/>
    <property type="match status" value="1"/>
</dbReference>
<protein>
    <submittedName>
        <fullName evidence="2">Uncharacterized protein</fullName>
    </submittedName>
</protein>
<keyword evidence="3" id="KW-1185">Reference proteome</keyword>
<evidence type="ECO:0000256" key="1">
    <source>
        <dbReference type="SAM" id="Phobius"/>
    </source>
</evidence>
<proteinExistence type="predicted"/>
<keyword evidence="1" id="KW-1133">Transmembrane helix</keyword>
<dbReference type="PANTHER" id="PTHR34414:SF1">
    <property type="entry name" value="SUBTILISIN-LIKE SERINE PROTEASE"/>
    <property type="match status" value="1"/>
</dbReference>
<feature type="transmembrane region" description="Helical" evidence="1">
    <location>
        <begin position="162"/>
        <end position="183"/>
    </location>
</feature>